<dbReference type="PROSITE" id="PS00018">
    <property type="entry name" value="EF_HAND_1"/>
    <property type="match status" value="1"/>
</dbReference>
<dbReference type="SUPFAM" id="SSF47473">
    <property type="entry name" value="EF-hand"/>
    <property type="match status" value="1"/>
</dbReference>
<dbReference type="FunFam" id="1.10.238.10:FF:000003">
    <property type="entry name" value="Calmodulin A"/>
    <property type="match status" value="1"/>
</dbReference>
<dbReference type="EMBL" id="BART01013385">
    <property type="protein sequence ID" value="GAG76585.1"/>
    <property type="molecule type" value="Genomic_DNA"/>
</dbReference>
<organism evidence="3">
    <name type="scientific">marine sediment metagenome</name>
    <dbReference type="NCBI Taxonomy" id="412755"/>
    <lineage>
        <taxon>unclassified sequences</taxon>
        <taxon>metagenomes</taxon>
        <taxon>ecological metagenomes</taxon>
    </lineage>
</organism>
<feature type="domain" description="EF-hand" evidence="2">
    <location>
        <begin position="5"/>
        <end position="37"/>
    </location>
</feature>
<comment type="caution">
    <text evidence="3">The sequence shown here is derived from an EMBL/GenBank/DDBJ whole genome shotgun (WGS) entry which is preliminary data.</text>
</comment>
<accession>X1A3D8</accession>
<proteinExistence type="predicted"/>
<dbReference type="InterPro" id="IPR018247">
    <property type="entry name" value="EF_Hand_1_Ca_BS"/>
</dbReference>
<sequence>FGDKLTQEEANEMIRNADIDGDGLINYEEYVKMMMFN</sequence>
<dbReference type="AlphaFoldDB" id="X1A3D8"/>
<evidence type="ECO:0000256" key="1">
    <source>
        <dbReference type="ARBA" id="ARBA00022737"/>
    </source>
</evidence>
<dbReference type="SMART" id="SM00054">
    <property type="entry name" value="EFh"/>
    <property type="match status" value="1"/>
</dbReference>
<dbReference type="GO" id="GO:0005509">
    <property type="term" value="F:calcium ion binding"/>
    <property type="evidence" value="ECO:0007669"/>
    <property type="project" value="InterPro"/>
</dbReference>
<name>X1A3D8_9ZZZZ</name>
<evidence type="ECO:0000313" key="3">
    <source>
        <dbReference type="EMBL" id="GAG76585.1"/>
    </source>
</evidence>
<dbReference type="Gene3D" id="1.10.238.10">
    <property type="entry name" value="EF-hand"/>
    <property type="match status" value="1"/>
</dbReference>
<dbReference type="InterPro" id="IPR002048">
    <property type="entry name" value="EF_hand_dom"/>
</dbReference>
<keyword evidence="1" id="KW-0677">Repeat</keyword>
<feature type="non-terminal residue" evidence="3">
    <location>
        <position position="1"/>
    </location>
</feature>
<reference evidence="3" key="1">
    <citation type="journal article" date="2014" name="Front. Microbiol.">
        <title>High frequency of phylogenetically diverse reductive dehalogenase-homologous genes in deep subseafloor sedimentary metagenomes.</title>
        <authorList>
            <person name="Kawai M."/>
            <person name="Futagami T."/>
            <person name="Toyoda A."/>
            <person name="Takaki Y."/>
            <person name="Nishi S."/>
            <person name="Hori S."/>
            <person name="Arai W."/>
            <person name="Tsubouchi T."/>
            <person name="Morono Y."/>
            <person name="Uchiyama I."/>
            <person name="Ito T."/>
            <person name="Fujiyama A."/>
            <person name="Inagaki F."/>
            <person name="Takami H."/>
        </authorList>
    </citation>
    <scope>NUCLEOTIDE SEQUENCE</scope>
    <source>
        <strain evidence="3">Expedition CK06-06</strain>
    </source>
</reference>
<evidence type="ECO:0000259" key="2">
    <source>
        <dbReference type="PROSITE" id="PS50222"/>
    </source>
</evidence>
<dbReference type="Pfam" id="PF13499">
    <property type="entry name" value="EF-hand_7"/>
    <property type="match status" value="1"/>
</dbReference>
<dbReference type="PROSITE" id="PS50222">
    <property type="entry name" value="EF_HAND_2"/>
    <property type="match status" value="1"/>
</dbReference>
<dbReference type="InterPro" id="IPR011992">
    <property type="entry name" value="EF-hand-dom_pair"/>
</dbReference>
<protein>
    <recommendedName>
        <fullName evidence="2">EF-hand domain-containing protein</fullName>
    </recommendedName>
</protein>
<gene>
    <name evidence="3" type="ORF">S01H4_27396</name>
</gene>